<feature type="region of interest" description="Disordered" evidence="1">
    <location>
        <begin position="43"/>
        <end position="69"/>
    </location>
</feature>
<evidence type="ECO:0000256" key="1">
    <source>
        <dbReference type="SAM" id="MobiDB-lite"/>
    </source>
</evidence>
<protein>
    <submittedName>
        <fullName evidence="2">Uncharacterized protein</fullName>
    </submittedName>
</protein>
<dbReference type="Proteomes" id="UP001066276">
    <property type="component" value="Chromosome 8"/>
</dbReference>
<comment type="caution">
    <text evidence="2">The sequence shown here is derived from an EMBL/GenBank/DDBJ whole genome shotgun (WGS) entry which is preliminary data.</text>
</comment>
<sequence length="69" mass="7407">MLPSLGGRCDEDILSVSCLWPDSRGAVTAVILHPWPHAKGALGVRNPTPPVRDVTGALQGPEPQERRLD</sequence>
<reference evidence="2" key="1">
    <citation type="journal article" date="2022" name="bioRxiv">
        <title>Sequencing and chromosome-scale assembly of the giantPleurodeles waltlgenome.</title>
        <authorList>
            <person name="Brown T."/>
            <person name="Elewa A."/>
            <person name="Iarovenko S."/>
            <person name="Subramanian E."/>
            <person name="Araus A.J."/>
            <person name="Petzold A."/>
            <person name="Susuki M."/>
            <person name="Suzuki K.-i.T."/>
            <person name="Hayashi T."/>
            <person name="Toyoda A."/>
            <person name="Oliveira C."/>
            <person name="Osipova E."/>
            <person name="Leigh N.D."/>
            <person name="Simon A."/>
            <person name="Yun M.H."/>
        </authorList>
    </citation>
    <scope>NUCLEOTIDE SEQUENCE</scope>
    <source>
        <strain evidence="2">20211129_DDA</strain>
        <tissue evidence="2">Liver</tissue>
    </source>
</reference>
<evidence type="ECO:0000313" key="2">
    <source>
        <dbReference type="EMBL" id="KAJ1120900.1"/>
    </source>
</evidence>
<name>A0AAV7NXV2_PLEWA</name>
<evidence type="ECO:0000313" key="3">
    <source>
        <dbReference type="Proteomes" id="UP001066276"/>
    </source>
</evidence>
<keyword evidence="3" id="KW-1185">Reference proteome</keyword>
<gene>
    <name evidence="2" type="ORF">NDU88_009048</name>
</gene>
<dbReference type="AlphaFoldDB" id="A0AAV7NXV2"/>
<dbReference type="EMBL" id="JANPWB010000012">
    <property type="protein sequence ID" value="KAJ1120900.1"/>
    <property type="molecule type" value="Genomic_DNA"/>
</dbReference>
<accession>A0AAV7NXV2</accession>
<proteinExistence type="predicted"/>
<organism evidence="2 3">
    <name type="scientific">Pleurodeles waltl</name>
    <name type="common">Iberian ribbed newt</name>
    <dbReference type="NCBI Taxonomy" id="8319"/>
    <lineage>
        <taxon>Eukaryota</taxon>
        <taxon>Metazoa</taxon>
        <taxon>Chordata</taxon>
        <taxon>Craniata</taxon>
        <taxon>Vertebrata</taxon>
        <taxon>Euteleostomi</taxon>
        <taxon>Amphibia</taxon>
        <taxon>Batrachia</taxon>
        <taxon>Caudata</taxon>
        <taxon>Salamandroidea</taxon>
        <taxon>Salamandridae</taxon>
        <taxon>Pleurodelinae</taxon>
        <taxon>Pleurodeles</taxon>
    </lineage>
</organism>